<feature type="compositionally biased region" description="Polar residues" evidence="8">
    <location>
        <begin position="270"/>
        <end position="279"/>
    </location>
</feature>
<evidence type="ECO:0000256" key="3">
    <source>
        <dbReference type="ARBA" id="ARBA00022695"/>
    </source>
</evidence>
<dbReference type="VEuPathDB" id="FungiDB:AeMF1_008991"/>
<keyword evidence="3" id="KW-0548">Nucleotidyltransferase</keyword>
<dbReference type="InterPro" id="IPR012337">
    <property type="entry name" value="RNaseH-like_sf"/>
</dbReference>
<dbReference type="InterPro" id="IPR002156">
    <property type="entry name" value="RNaseH_domain"/>
</dbReference>
<evidence type="ECO:0000259" key="10">
    <source>
        <dbReference type="PROSITE" id="PS50879"/>
    </source>
</evidence>
<proteinExistence type="predicted"/>
<evidence type="ECO:0000256" key="8">
    <source>
        <dbReference type="SAM" id="MobiDB-lite"/>
    </source>
</evidence>
<dbReference type="InterPro" id="IPR041373">
    <property type="entry name" value="RT_RNaseH"/>
</dbReference>
<dbReference type="GO" id="GO:0004523">
    <property type="term" value="F:RNA-DNA hybrid ribonuclease activity"/>
    <property type="evidence" value="ECO:0007669"/>
    <property type="project" value="InterPro"/>
</dbReference>
<feature type="compositionally biased region" description="Acidic residues" evidence="8">
    <location>
        <begin position="408"/>
        <end position="418"/>
    </location>
</feature>
<sequence length="2298" mass="263366">MLKASATSLSSLFKNKKTPVLPSDKWNPLIPPLKHIGLRFIDHEKHKNEDSGGAVGWSERQREMLEQIAQLGDNDKPKHLEKELIELMLDDRNVWVSKFLQPEFTALPSVESRRPNQLERFTAHAYEKLTFYHLSRALKWLKLAFAMVNAKTRGIDEDELLLWWLHNYKNEADPQAYLEHNQSLLKTTELLYQMISCALYLYQPSDVTNREIPGIPGSGAFPGRMKADDRETIDNYTQVSLPDNPFERFDDDVLELFQSARGTSRHSDLMSFQTAQSHMPTDRSSSKKSQQSVDSYQAPKVDPSQTPATISLVTDLINAKFDDIRNMFEKLSPSITMPAEEMRAKESQRSQSLPSSRKGQTKRIEYPRDDETDTIADNNDGSHSDDSENSKHSRKPKNRGKSKKSESDDNSDEDDNEEFWNHLPETNSASVHVLSVDSLPIFSGRDESREVAYQWLKRFEQMARVSGWSEKERIAWFPSYLSPTIRSWYSQIGPGQQKTWKDVKRKFVKDWILNPLPKLDKYFTMIQEPKESLKSFFYRFNSAAQNAKVEYWKKPKILQEHILRFCSAIEGDRLAEKTYKSIEELEFHLDAQRKKQVLRQARHRHTDTSTPLKREKNRHRHIASLMAALAESDGDSKEHYRMNGECWRDKYCALCKRNGHPTEKCAKACQLCKPIHSKYDRCEGRERINAVKNFLEKLSIEGKINDLPKMDRLNCYTAPRANMENHKKALHMKLHIEEPTTSICISKSNENPLTPKNFEASVVSQVFPKHLGKIPLDPLADVIQDFLATVAAWKKQQEKRKNRREILNCNTSYDPPPLIPQICFTNSIDSLPGDFGLLEGEQLGFWKKSGVNDMPKSEQAFLKAFVFNQPTKILADTGANLSVIHRRLAESLKLNIDSSKKIGINGLGPNSISTFGMYVTLVMLILTSSLGWISCPKPDLLSTLLPGKSNYQMFSLDAAPTIDQSRFQPEIILQEGIDMTTEEMSSQLAMIPELSTDLPPFDITQLDIGELGISEEQKLQMVEVLADKAKYFIDSGNGLPPARGAACDIDVGNSKPIAERARRVRPEYMPKFFELLKGLMKFGLIEFSNSTWASPIVIVPKKGGQDIRLCIDYRGLNDLTELMLSPMPTLDSMLAGFDGLRWFLSLDNSSGFWVVSATKRARYVSAFICPLGTFNGREWLRDLPPGMETVDEDGEPRDMFKIGYLYEDKESLPIANRTSFADDIGDGAASWDEIIELTRRIVNRLTHFNISISARKSKFGKSFAEFLGHIISYHGIQANPRGLEQILKMPFPTRLRDMQSFTGSLNFYSRFIENYSIKAACLYELSEEDFRCGRISDIARATFDELKNSYASATIPKHSDHRLDAHLLIYVTDWAVSVTICQEHDNLLHPVRFCGRVLKIGEPRMAKWAKEIIALLRALKVCFYELSGRPLVVYTQYAAAKWLYHEKQDRSEYLAWAVQLSPWTIKFIQVKTMDGHWNMPSLMTNSLVQPFLEIQQEAQTSQDTNVPIYATLSIPLASYDDMTLEVYRPNRSKEIVNTDNIQIPTFSQNEEIFVATFDGAIKRTERIGSYGAVIWKLPNWDVLWAYHGIVENSTVNTAEYQGLLEVLTKAVSLKIPHIHIFGDSKIVIHQALKWIQCKQIHLQLLLRDVNRLRTFIKADLHHIPRHFNVSADHLASTALKNLITETVTDPLVLLHLQLKNKLPSYIQQKSHDESHDEIFSACFDVIRNITSHIARENPQATLTAQIDPPDKLVECLAPCKAAHYDRGGSSISIENRVCLERPGIPANIHLIGSKGVDHVEFDDPLFEFNRQIFVGMVNQNLDDLQRDRLRLISQAQDQEVELANIKAYLRDSIDNLTPQQCQRISKKAYEFELGEEGALYHVYWRNRRGPEPKMQWAIVAPRTMVDAIRFENHSSIEGGHFKLLKTYEKIRPNYYWSTMLADIKTFIENCAECNRAGAPPNRHMAAPSPGNISPEYPLNIIGLDFAIKLPKSDRGNSVLIVFIDFFTAYLMVKPAPDRSADTTAKTFEEKSFNKMLGQKQYPTLAYRPQSNGQTERIIQTLFRAIRIYSEDPTRKDWDDFAERLVFAVNTSISNTRHETPFYLMHGWDPQTTITSALPTTHTESARQNWRWRIRIQKQYLYAQGLARDVIAEAQLLRAEDHNAQLPENRGNRIAVGDDVWLFIHQVDAGVKKKLAHLWHGPFRVQRKISDYASEIQRVSRRGGRNYCFQVEVHDSRQKLRRNYEQRPTEMLEDVVAIRFDVDLALDDNAYDPLEFLEFAQMKQIQSVPLNLEIPNQIT</sequence>
<evidence type="ECO:0000259" key="9">
    <source>
        <dbReference type="PROSITE" id="PS50175"/>
    </source>
</evidence>
<evidence type="ECO:0000256" key="5">
    <source>
        <dbReference type="ARBA" id="ARBA00022759"/>
    </source>
</evidence>
<feature type="region of interest" description="Disordered" evidence="8">
    <location>
        <begin position="335"/>
        <end position="420"/>
    </location>
</feature>
<dbReference type="PROSITE" id="PS00141">
    <property type="entry name" value="ASP_PROTEASE"/>
    <property type="match status" value="1"/>
</dbReference>
<dbReference type="GO" id="GO:0003676">
    <property type="term" value="F:nucleic acid binding"/>
    <property type="evidence" value="ECO:0007669"/>
    <property type="project" value="InterPro"/>
</dbReference>
<evidence type="ECO:0000256" key="2">
    <source>
        <dbReference type="ARBA" id="ARBA00022679"/>
    </source>
</evidence>
<dbReference type="Pfam" id="PF17917">
    <property type="entry name" value="RT_RNaseH"/>
    <property type="match status" value="1"/>
</dbReference>
<keyword evidence="2" id="KW-0808">Transferase</keyword>
<dbReference type="Proteomes" id="UP000481153">
    <property type="component" value="Unassembled WGS sequence"/>
</dbReference>
<dbReference type="InterPro" id="IPR021109">
    <property type="entry name" value="Peptidase_aspartic_dom_sf"/>
</dbReference>
<evidence type="ECO:0000256" key="1">
    <source>
        <dbReference type="ARBA" id="ARBA00012493"/>
    </source>
</evidence>
<dbReference type="Pfam" id="PF17921">
    <property type="entry name" value="Integrase_H2C2"/>
    <property type="match status" value="1"/>
</dbReference>
<dbReference type="SUPFAM" id="SSF53098">
    <property type="entry name" value="Ribonuclease H-like"/>
    <property type="match status" value="2"/>
</dbReference>
<dbReference type="VEuPathDB" id="FungiDB:AeMF1_008990"/>
<organism evidence="11 12">
    <name type="scientific">Aphanomyces euteiches</name>
    <dbReference type="NCBI Taxonomy" id="100861"/>
    <lineage>
        <taxon>Eukaryota</taxon>
        <taxon>Sar</taxon>
        <taxon>Stramenopiles</taxon>
        <taxon>Oomycota</taxon>
        <taxon>Saprolegniomycetes</taxon>
        <taxon>Saprolegniales</taxon>
        <taxon>Verrucalvaceae</taxon>
        <taxon>Aphanomyces</taxon>
    </lineage>
</organism>
<dbReference type="Gene3D" id="3.10.10.10">
    <property type="entry name" value="HIV Type 1 Reverse Transcriptase, subunit A, domain 1"/>
    <property type="match status" value="1"/>
</dbReference>
<dbReference type="InterPro" id="IPR001995">
    <property type="entry name" value="Peptidase_A2_cat"/>
</dbReference>
<dbReference type="VEuPathDB" id="FungiDB:AeMF1_007812"/>
<dbReference type="InterPro" id="IPR036397">
    <property type="entry name" value="RNaseH_sf"/>
</dbReference>
<dbReference type="Gene3D" id="1.10.340.70">
    <property type="match status" value="1"/>
</dbReference>
<keyword evidence="7" id="KW-0695">RNA-directed DNA polymerase</keyword>
<dbReference type="Gene3D" id="3.30.70.270">
    <property type="match status" value="2"/>
</dbReference>
<dbReference type="Pfam" id="PF13456">
    <property type="entry name" value="RVT_3"/>
    <property type="match status" value="1"/>
</dbReference>
<evidence type="ECO:0000256" key="7">
    <source>
        <dbReference type="ARBA" id="ARBA00022918"/>
    </source>
</evidence>
<dbReference type="GO" id="GO:0004190">
    <property type="term" value="F:aspartic-type endopeptidase activity"/>
    <property type="evidence" value="ECO:0007669"/>
    <property type="project" value="InterPro"/>
</dbReference>
<comment type="caution">
    <text evidence="11">The sequence shown here is derived from an EMBL/GenBank/DDBJ whole genome shotgun (WGS) entry which is preliminary data.</text>
</comment>
<gene>
    <name evidence="11" type="ORF">Ae201684_004535</name>
</gene>
<dbReference type="SUPFAM" id="SSF50630">
    <property type="entry name" value="Acid proteases"/>
    <property type="match status" value="1"/>
</dbReference>
<keyword evidence="12" id="KW-1185">Reference proteome</keyword>
<reference evidence="11 12" key="1">
    <citation type="submission" date="2019-07" db="EMBL/GenBank/DDBJ databases">
        <title>Genomics analysis of Aphanomyces spp. identifies a new class of oomycete effector associated with host adaptation.</title>
        <authorList>
            <person name="Gaulin E."/>
        </authorList>
    </citation>
    <scope>NUCLEOTIDE SEQUENCE [LARGE SCALE GENOMIC DNA]</scope>
    <source>
        <strain evidence="11 12">ATCC 201684</strain>
    </source>
</reference>
<protein>
    <recommendedName>
        <fullName evidence="1">RNA-directed DNA polymerase</fullName>
        <ecNumber evidence="1">2.7.7.49</ecNumber>
    </recommendedName>
</protein>
<dbReference type="InterPro" id="IPR041588">
    <property type="entry name" value="Integrase_H2C2"/>
</dbReference>
<dbReference type="Gene3D" id="3.30.420.10">
    <property type="entry name" value="Ribonuclease H-like superfamily/Ribonuclease H"/>
    <property type="match status" value="3"/>
</dbReference>
<dbReference type="GO" id="GO:0003964">
    <property type="term" value="F:RNA-directed DNA polymerase activity"/>
    <property type="evidence" value="ECO:0007669"/>
    <property type="project" value="UniProtKB-KW"/>
</dbReference>
<dbReference type="GO" id="GO:0006508">
    <property type="term" value="P:proteolysis"/>
    <property type="evidence" value="ECO:0007669"/>
    <property type="project" value="InterPro"/>
</dbReference>
<dbReference type="PROSITE" id="PS50175">
    <property type="entry name" value="ASP_PROT_RETROV"/>
    <property type="match status" value="1"/>
</dbReference>
<dbReference type="FunFam" id="1.10.340.70:FF:000001">
    <property type="entry name" value="Retrovirus-related Pol polyprotein from transposon gypsy-like Protein"/>
    <property type="match status" value="1"/>
</dbReference>
<feature type="region of interest" description="Disordered" evidence="8">
    <location>
        <begin position="265"/>
        <end position="306"/>
    </location>
</feature>
<dbReference type="InterPro" id="IPR043128">
    <property type="entry name" value="Rev_trsase/Diguanyl_cyclase"/>
</dbReference>
<keyword evidence="5" id="KW-0255">Endonuclease</keyword>
<name>A0A6G0XIH0_9STRA</name>
<dbReference type="PROSITE" id="PS50879">
    <property type="entry name" value="RNASE_H_1"/>
    <property type="match status" value="1"/>
</dbReference>
<dbReference type="InterPro" id="IPR001969">
    <property type="entry name" value="Aspartic_peptidase_AS"/>
</dbReference>
<keyword evidence="6" id="KW-0378">Hydrolase</keyword>
<dbReference type="EMBL" id="VJMJ01000056">
    <property type="protein sequence ID" value="KAF0739954.1"/>
    <property type="molecule type" value="Genomic_DNA"/>
</dbReference>
<dbReference type="InterPro" id="IPR043502">
    <property type="entry name" value="DNA/RNA_pol_sf"/>
</dbReference>
<dbReference type="SUPFAM" id="SSF56672">
    <property type="entry name" value="DNA/RNA polymerases"/>
    <property type="match status" value="1"/>
</dbReference>
<feature type="domain" description="Peptidase A2" evidence="9">
    <location>
        <begin position="871"/>
        <end position="908"/>
    </location>
</feature>
<dbReference type="InterPro" id="IPR050951">
    <property type="entry name" value="Retrovirus_Pol_polyprotein"/>
</dbReference>
<dbReference type="CDD" id="cd01647">
    <property type="entry name" value="RT_LTR"/>
    <property type="match status" value="1"/>
</dbReference>
<evidence type="ECO:0000256" key="4">
    <source>
        <dbReference type="ARBA" id="ARBA00022722"/>
    </source>
</evidence>
<feature type="compositionally biased region" description="Basic and acidic residues" evidence="8">
    <location>
        <begin position="380"/>
        <end position="391"/>
    </location>
</feature>
<dbReference type="PANTHER" id="PTHR37984">
    <property type="entry name" value="PROTEIN CBG26694"/>
    <property type="match status" value="1"/>
</dbReference>
<evidence type="ECO:0000256" key="6">
    <source>
        <dbReference type="ARBA" id="ARBA00022801"/>
    </source>
</evidence>
<keyword evidence="4" id="KW-0540">Nuclease</keyword>
<dbReference type="PANTHER" id="PTHR37984:SF5">
    <property type="entry name" value="PROTEIN NYNRIN-LIKE"/>
    <property type="match status" value="1"/>
</dbReference>
<feature type="domain" description="RNase H type-1" evidence="10">
    <location>
        <begin position="1549"/>
        <end position="1684"/>
    </location>
</feature>
<evidence type="ECO:0000313" key="12">
    <source>
        <dbReference type="Proteomes" id="UP000481153"/>
    </source>
</evidence>
<accession>A0A6G0XIH0</accession>
<dbReference type="EC" id="2.7.7.49" evidence="1"/>
<evidence type="ECO:0000313" key="11">
    <source>
        <dbReference type="EMBL" id="KAF0739954.1"/>
    </source>
</evidence>
<feature type="compositionally biased region" description="Basic residues" evidence="8">
    <location>
        <begin position="392"/>
        <end position="402"/>
    </location>
</feature>
<feature type="compositionally biased region" description="Polar residues" evidence="8">
    <location>
        <begin position="349"/>
        <end position="358"/>
    </location>
</feature>
<dbReference type="VEuPathDB" id="FungiDB:AeMF1_004241"/>